<sequence length="532" mass="55270">MTNPSTLYRAGRLYCPADPRATALLVRDGRIDWLGADADAPAADRVVELHGALVTPAFVDAHVHATDTGLALSGLDLSGARSAADVCAAVAGFAAGLPADAVVLGHGWDESGWSDRRVPEAAELDRAAGGRRVYLSQASIHSALCSSALLAAVPEVAGVPGYDASGWLRRDAHHVVRELALGSVTDAQRREAQRVALRRAASLGIAAVHECGGPEISSEADFTAVLSRSGVDGPEVYGYWGELMGARRARELGAVGAGGDLFADGALGARTAHVSVPYDDGEPGACGHGYLTAEQVRDHLLDCAEHGVQGGFHAIGDAAIDTVLSGFAGAARVLGVERLRAARHRIEHAEIMDKRLIAGFVEYGIVASMQPAFDRLWGGEERMYASRLGVRRSLESNPMGAMHGVGVTLAFGSDSPVTPLDPWGSVRAAVAHFNPAQRMSVRAAFAAHTRGGWRAVPAGAGGRDPRLTEGVLVPGAAATFAVWSTPAGVDGGLPVLVSASPEERGPDDPTPLPTCRRTVLRGAVIYDGEDAS</sequence>
<dbReference type="Proteomes" id="UP001339911">
    <property type="component" value="Unassembled WGS sequence"/>
</dbReference>
<dbReference type="InterPro" id="IPR032466">
    <property type="entry name" value="Metal_Hydrolase"/>
</dbReference>
<accession>A0ABU7SCG9</accession>
<dbReference type="EMBL" id="JAZGQL010000008">
    <property type="protein sequence ID" value="MEE6307602.1"/>
    <property type="molecule type" value="Genomic_DNA"/>
</dbReference>
<comment type="caution">
    <text evidence="2">The sequence shown here is derived from an EMBL/GenBank/DDBJ whole genome shotgun (WGS) entry which is preliminary data.</text>
</comment>
<dbReference type="InterPro" id="IPR013108">
    <property type="entry name" value="Amidohydro_3"/>
</dbReference>
<dbReference type="Gene3D" id="3.10.310.70">
    <property type="match status" value="1"/>
</dbReference>
<keyword evidence="3" id="KW-1185">Reference proteome</keyword>
<organism evidence="2 3">
    <name type="scientific">Plantactinospora veratri</name>
    <dbReference type="NCBI Taxonomy" id="1436122"/>
    <lineage>
        <taxon>Bacteria</taxon>
        <taxon>Bacillati</taxon>
        <taxon>Actinomycetota</taxon>
        <taxon>Actinomycetes</taxon>
        <taxon>Micromonosporales</taxon>
        <taxon>Micromonosporaceae</taxon>
        <taxon>Plantactinospora</taxon>
    </lineage>
</organism>
<dbReference type="SUPFAM" id="SSF51556">
    <property type="entry name" value="Metallo-dependent hydrolases"/>
    <property type="match status" value="1"/>
</dbReference>
<dbReference type="RefSeq" id="WP_331207909.1">
    <property type="nucleotide sequence ID" value="NZ_JAZGQL010000008.1"/>
</dbReference>
<feature type="domain" description="Amidohydrolase 3" evidence="1">
    <location>
        <begin position="45"/>
        <end position="526"/>
    </location>
</feature>
<gene>
    <name evidence="2" type="ORF">V1634_12285</name>
</gene>
<proteinExistence type="predicted"/>
<reference evidence="2 3" key="1">
    <citation type="submission" date="2024-01" db="EMBL/GenBank/DDBJ databases">
        <title>Genome insights into Plantactinospora veratri sp. nov.</title>
        <authorList>
            <person name="Wang L."/>
        </authorList>
    </citation>
    <scope>NUCLEOTIDE SEQUENCE [LARGE SCALE GENOMIC DNA]</scope>
    <source>
        <strain evidence="2 3">NEAU-FHS4</strain>
    </source>
</reference>
<evidence type="ECO:0000313" key="3">
    <source>
        <dbReference type="Proteomes" id="UP001339911"/>
    </source>
</evidence>
<dbReference type="Gene3D" id="2.30.40.10">
    <property type="entry name" value="Urease, subunit C, domain 1"/>
    <property type="match status" value="1"/>
</dbReference>
<dbReference type="PANTHER" id="PTHR22642:SF2">
    <property type="entry name" value="PROTEIN LONG AFTER FAR-RED 3"/>
    <property type="match status" value="1"/>
</dbReference>
<dbReference type="Pfam" id="PF07969">
    <property type="entry name" value="Amidohydro_3"/>
    <property type="match status" value="1"/>
</dbReference>
<dbReference type="Gene3D" id="3.20.20.140">
    <property type="entry name" value="Metal-dependent hydrolases"/>
    <property type="match status" value="1"/>
</dbReference>
<dbReference type="SUPFAM" id="SSF51338">
    <property type="entry name" value="Composite domain of metallo-dependent hydrolases"/>
    <property type="match status" value="1"/>
</dbReference>
<dbReference type="PANTHER" id="PTHR22642">
    <property type="entry name" value="IMIDAZOLONEPROPIONASE"/>
    <property type="match status" value="1"/>
</dbReference>
<name>A0ABU7SCG9_9ACTN</name>
<evidence type="ECO:0000313" key="2">
    <source>
        <dbReference type="EMBL" id="MEE6307602.1"/>
    </source>
</evidence>
<evidence type="ECO:0000259" key="1">
    <source>
        <dbReference type="Pfam" id="PF07969"/>
    </source>
</evidence>
<dbReference type="InterPro" id="IPR011059">
    <property type="entry name" value="Metal-dep_hydrolase_composite"/>
</dbReference>
<protein>
    <submittedName>
        <fullName evidence="2">Amidohydrolase family protein</fullName>
    </submittedName>
</protein>